<keyword evidence="2 6" id="KW-0645">Protease</keyword>
<dbReference type="PANTHER" id="PTHR43806:SF11">
    <property type="entry name" value="CEREVISIN-RELATED"/>
    <property type="match status" value="1"/>
</dbReference>
<dbReference type="GO" id="GO:0006508">
    <property type="term" value="P:proteolysis"/>
    <property type="evidence" value="ECO:0007669"/>
    <property type="project" value="UniProtKB-KW"/>
</dbReference>
<dbReference type="PANTHER" id="PTHR43806">
    <property type="entry name" value="PEPTIDASE S8"/>
    <property type="match status" value="1"/>
</dbReference>
<dbReference type="PROSITE" id="PS00138">
    <property type="entry name" value="SUBTILASE_SER"/>
    <property type="match status" value="1"/>
</dbReference>
<dbReference type="InterPro" id="IPR000209">
    <property type="entry name" value="Peptidase_S8/S53_dom"/>
</dbReference>
<proteinExistence type="inferred from homology"/>
<dbReference type="SUPFAM" id="SSF52743">
    <property type="entry name" value="Subtilisin-like"/>
    <property type="match status" value="1"/>
</dbReference>
<organism evidence="9 10">
    <name type="scientific">Anaerotruncus massiliensis</name>
    <name type="common">ex Liu et al. 2021</name>
    <dbReference type="NCBI Taxonomy" id="2321404"/>
    <lineage>
        <taxon>Bacteria</taxon>
        <taxon>Bacillati</taxon>
        <taxon>Bacillota</taxon>
        <taxon>Clostridia</taxon>
        <taxon>Eubacteriales</taxon>
        <taxon>Oscillospiraceae</taxon>
        <taxon>Anaerotruncus</taxon>
    </lineage>
</organism>
<dbReference type="InterPro" id="IPR034204">
    <property type="entry name" value="PfSUB1-like_cat_dom"/>
</dbReference>
<dbReference type="InterPro" id="IPR023827">
    <property type="entry name" value="Peptidase_S8_Asp-AS"/>
</dbReference>
<dbReference type="Proteomes" id="UP000276301">
    <property type="component" value="Unassembled WGS sequence"/>
</dbReference>
<evidence type="ECO:0000313" key="10">
    <source>
        <dbReference type="Proteomes" id="UP000276301"/>
    </source>
</evidence>
<dbReference type="CDD" id="cd07473">
    <property type="entry name" value="Peptidases_S8_Subtilisin_like"/>
    <property type="match status" value="1"/>
</dbReference>
<keyword evidence="3 6" id="KW-0378">Hydrolase</keyword>
<feature type="active site" description="Charge relay system" evidence="5 6">
    <location>
        <position position="140"/>
    </location>
</feature>
<evidence type="ECO:0000259" key="8">
    <source>
        <dbReference type="Pfam" id="PF00082"/>
    </source>
</evidence>
<dbReference type="PROSITE" id="PS00136">
    <property type="entry name" value="SUBTILASE_ASP"/>
    <property type="match status" value="1"/>
</dbReference>
<feature type="active site" description="Charge relay system" evidence="5 6">
    <location>
        <position position="333"/>
    </location>
</feature>
<evidence type="ECO:0000256" key="2">
    <source>
        <dbReference type="ARBA" id="ARBA00022670"/>
    </source>
</evidence>
<evidence type="ECO:0000313" key="9">
    <source>
        <dbReference type="EMBL" id="RLL09664.1"/>
    </source>
</evidence>
<comment type="caution">
    <text evidence="9">The sequence shown here is derived from an EMBL/GenBank/DDBJ whole genome shotgun (WGS) entry which is preliminary data.</text>
</comment>
<dbReference type="GO" id="GO:0004252">
    <property type="term" value="F:serine-type endopeptidase activity"/>
    <property type="evidence" value="ECO:0007669"/>
    <property type="project" value="UniProtKB-UniRule"/>
</dbReference>
<gene>
    <name evidence="9" type="ORF">D4A47_09900</name>
</gene>
<accession>A0A498CNZ3</accession>
<evidence type="ECO:0000256" key="4">
    <source>
        <dbReference type="ARBA" id="ARBA00022825"/>
    </source>
</evidence>
<dbReference type="EMBL" id="RCHT01000019">
    <property type="protein sequence ID" value="RLL09664.1"/>
    <property type="molecule type" value="Genomic_DNA"/>
</dbReference>
<keyword evidence="4 6" id="KW-0720">Serine protease</keyword>
<protein>
    <submittedName>
        <fullName evidence="9">Peptidase</fullName>
    </submittedName>
</protein>
<dbReference type="Pfam" id="PF00082">
    <property type="entry name" value="Peptidase_S8"/>
    <property type="match status" value="1"/>
</dbReference>
<dbReference type="InterPro" id="IPR036852">
    <property type="entry name" value="Peptidase_S8/S53_dom_sf"/>
</dbReference>
<dbReference type="PROSITE" id="PS51892">
    <property type="entry name" value="SUBTILASE"/>
    <property type="match status" value="1"/>
</dbReference>
<feature type="domain" description="Peptidase S8/S53" evidence="8">
    <location>
        <begin position="132"/>
        <end position="367"/>
    </location>
</feature>
<sequence>MQFGADSHNPYEAGKIIVAIHRDSDLPNASGDAAGRVLNELAYEKAEYIFRSNGTDGEDGGLDLILVHLKSRDGAAVDDAVERLSANPHVAYAEPDYLEDLHLIPDDPLNSRLWGLQSIHAPAAWNYTTGSDQVAVGVIDTGIDHTHPDIRSNMWASPDGQLENGWNFAGNDRYSMDLNGHGTHVAGTVGAVGNNGIGIAGVCWKVKTVSMKFGLDVASAIAAIYFANQFEIPILNASWGGRSYSRALKDAIDRYGGLFIASAGNSGTNNDAVPIYPASYTSGNILSVASIDPYHTLARFSNYGFESVDIAAPGTGILSLDLQGGYTPKNGTSMSAPHVAGAAALLKAYMPALSASTIKNIILSSAVKIPGLAGKVLTGGALDVNAMFELANRL</sequence>
<evidence type="ECO:0000256" key="3">
    <source>
        <dbReference type="ARBA" id="ARBA00022801"/>
    </source>
</evidence>
<dbReference type="RefSeq" id="WP_121587155.1">
    <property type="nucleotide sequence ID" value="NZ_RCHT01000019.1"/>
</dbReference>
<reference evidence="9 10" key="1">
    <citation type="submission" date="2018-10" db="EMBL/GenBank/DDBJ databases">
        <title>Anaerotruncus faecis sp. nov., isolated from human feces.</title>
        <authorList>
            <person name="Wang Y.-J."/>
        </authorList>
    </citation>
    <scope>NUCLEOTIDE SEQUENCE [LARGE SCALE GENOMIC DNA]</scope>
    <source>
        <strain evidence="9 10">22A2-44</strain>
    </source>
</reference>
<evidence type="ECO:0000256" key="5">
    <source>
        <dbReference type="PIRSR" id="PIRSR615500-1"/>
    </source>
</evidence>
<dbReference type="AlphaFoldDB" id="A0A498CNZ3"/>
<dbReference type="InterPro" id="IPR022398">
    <property type="entry name" value="Peptidase_S8_His-AS"/>
</dbReference>
<name>A0A498CNZ3_9FIRM</name>
<dbReference type="PROSITE" id="PS00137">
    <property type="entry name" value="SUBTILASE_HIS"/>
    <property type="match status" value="1"/>
</dbReference>
<keyword evidence="10" id="KW-1185">Reference proteome</keyword>
<evidence type="ECO:0000256" key="6">
    <source>
        <dbReference type="PROSITE-ProRule" id="PRU01240"/>
    </source>
</evidence>
<dbReference type="InterPro" id="IPR023828">
    <property type="entry name" value="Peptidase_S8_Ser-AS"/>
</dbReference>
<evidence type="ECO:0000256" key="1">
    <source>
        <dbReference type="ARBA" id="ARBA00011073"/>
    </source>
</evidence>
<dbReference type="PRINTS" id="PR00723">
    <property type="entry name" value="SUBTILISIN"/>
</dbReference>
<comment type="similarity">
    <text evidence="1 6 7">Belongs to the peptidase S8 family.</text>
</comment>
<evidence type="ECO:0000256" key="7">
    <source>
        <dbReference type="RuleBase" id="RU003355"/>
    </source>
</evidence>
<dbReference type="InterPro" id="IPR050131">
    <property type="entry name" value="Peptidase_S8_subtilisin-like"/>
</dbReference>
<dbReference type="Gene3D" id="3.40.50.200">
    <property type="entry name" value="Peptidase S8/S53 domain"/>
    <property type="match status" value="1"/>
</dbReference>
<dbReference type="InterPro" id="IPR015500">
    <property type="entry name" value="Peptidase_S8_subtilisin-rel"/>
</dbReference>
<feature type="active site" description="Charge relay system" evidence="5 6">
    <location>
        <position position="181"/>
    </location>
</feature>